<dbReference type="AlphaFoldDB" id="A0A3L6E2N2"/>
<evidence type="ECO:0000313" key="1">
    <source>
        <dbReference type="EMBL" id="PWZ15045.1"/>
    </source>
</evidence>
<proteinExistence type="predicted"/>
<dbReference type="EMBL" id="NCVQ01000008">
    <property type="protein sequence ID" value="PWZ15045.1"/>
    <property type="molecule type" value="Genomic_DNA"/>
</dbReference>
<organism evidence="1">
    <name type="scientific">Zea mays</name>
    <name type="common">Maize</name>
    <dbReference type="NCBI Taxonomy" id="4577"/>
    <lineage>
        <taxon>Eukaryota</taxon>
        <taxon>Viridiplantae</taxon>
        <taxon>Streptophyta</taxon>
        <taxon>Embryophyta</taxon>
        <taxon>Tracheophyta</taxon>
        <taxon>Spermatophyta</taxon>
        <taxon>Magnoliopsida</taxon>
        <taxon>Liliopsida</taxon>
        <taxon>Poales</taxon>
        <taxon>Poaceae</taxon>
        <taxon>PACMAD clade</taxon>
        <taxon>Panicoideae</taxon>
        <taxon>Andropogonodae</taxon>
        <taxon>Andropogoneae</taxon>
        <taxon>Tripsacinae</taxon>
        <taxon>Zea</taxon>
    </lineage>
</organism>
<reference evidence="1" key="1">
    <citation type="journal article" date="2018" name="Nat. Genet.">
        <title>Extensive intraspecific gene order and gene structural variations between Mo17 and other maize genomes.</title>
        <authorList>
            <person name="Sun S."/>
            <person name="Zhou Y."/>
            <person name="Chen J."/>
            <person name="Shi J."/>
            <person name="Zhao H."/>
            <person name="Zhao H."/>
            <person name="Song W."/>
            <person name="Zhang M."/>
            <person name="Cui Y."/>
            <person name="Dong X."/>
            <person name="Liu H."/>
            <person name="Ma X."/>
            <person name="Jiao Y."/>
            <person name="Wang B."/>
            <person name="Wei X."/>
            <person name="Stein J.C."/>
            <person name="Glaubitz J.C."/>
            <person name="Lu F."/>
            <person name="Yu G."/>
            <person name="Liang C."/>
            <person name="Fengler K."/>
            <person name="Li B."/>
            <person name="Rafalski A."/>
            <person name="Schnable P.S."/>
            <person name="Ware D.H."/>
            <person name="Buckler E.S."/>
            <person name="Lai J."/>
        </authorList>
    </citation>
    <scope>NUCLEOTIDE SEQUENCE [LARGE SCALE GENOMIC DNA]</scope>
    <source>
        <tissue evidence="1">Seedling</tissue>
    </source>
</reference>
<sequence>MAVDPCDRVGALLPSAPLRQAGVLGVSREASAHVHVLSSGPLTSSTMALDAHQALLHIRLCRALTAGMWSPWAPAPPSLPACSGAPHCRALSLTQLVCDGSSLSVALPWLPVATLGEAKPNDILAIDPRCSSAVVMEVTRTGGNFLPIYQ</sequence>
<name>A0A3L6E2N2_MAIZE</name>
<accession>A0A3L6E2N2</accession>
<protein>
    <submittedName>
        <fullName evidence="1">Uncharacterized protein</fullName>
    </submittedName>
</protein>
<dbReference type="Proteomes" id="UP000251960">
    <property type="component" value="Chromosome 7"/>
</dbReference>
<comment type="caution">
    <text evidence="1">The sequence shown here is derived from an EMBL/GenBank/DDBJ whole genome shotgun (WGS) entry which is preliminary data.</text>
</comment>
<gene>
    <name evidence="1" type="ORF">Zm00014a_000237</name>
</gene>